<proteinExistence type="predicted"/>
<accession>A0ABP9XP85</accession>
<keyword evidence="3" id="KW-1185">Reference proteome</keyword>
<protein>
    <submittedName>
        <fullName evidence="2">Uncharacterized protein</fullName>
    </submittedName>
</protein>
<keyword evidence="1" id="KW-0732">Signal</keyword>
<reference evidence="2 3" key="1">
    <citation type="submission" date="2024-04" db="EMBL/GenBank/DDBJ databases">
        <title>genome sequences of Mucor flavus KT1a and Helicostylum pulchrum KT1b strains isolation_sourced from the surface of a dry-aged beef.</title>
        <authorList>
            <person name="Toyotome T."/>
            <person name="Hosono M."/>
            <person name="Torimaru M."/>
            <person name="Fukuda K."/>
            <person name="Mikami N."/>
        </authorList>
    </citation>
    <scope>NUCLEOTIDE SEQUENCE [LARGE SCALE GENOMIC DNA]</scope>
    <source>
        <strain evidence="2 3">KT1b</strain>
    </source>
</reference>
<comment type="caution">
    <text evidence="2">The sequence shown here is derived from an EMBL/GenBank/DDBJ whole genome shotgun (WGS) entry which is preliminary data.</text>
</comment>
<name>A0ABP9XP85_9FUNG</name>
<evidence type="ECO:0000313" key="3">
    <source>
        <dbReference type="Proteomes" id="UP001476247"/>
    </source>
</evidence>
<organism evidence="2 3">
    <name type="scientific">Helicostylum pulchrum</name>
    <dbReference type="NCBI Taxonomy" id="562976"/>
    <lineage>
        <taxon>Eukaryota</taxon>
        <taxon>Fungi</taxon>
        <taxon>Fungi incertae sedis</taxon>
        <taxon>Mucoromycota</taxon>
        <taxon>Mucoromycotina</taxon>
        <taxon>Mucoromycetes</taxon>
        <taxon>Mucorales</taxon>
        <taxon>Mucorineae</taxon>
        <taxon>Mucoraceae</taxon>
        <taxon>Helicostylum</taxon>
    </lineage>
</organism>
<evidence type="ECO:0000256" key="1">
    <source>
        <dbReference type="SAM" id="SignalP"/>
    </source>
</evidence>
<gene>
    <name evidence="2" type="ORF">HPULCUR_001549</name>
</gene>
<dbReference type="EMBL" id="BAABUJ010000005">
    <property type="protein sequence ID" value="GAA5796180.1"/>
    <property type="molecule type" value="Genomic_DNA"/>
</dbReference>
<feature type="signal peptide" evidence="1">
    <location>
        <begin position="1"/>
        <end position="23"/>
    </location>
</feature>
<sequence length="96" mass="10710">MKSFAAISTLLFVCMLALVQVWAAPVEFEAVESSEVAVASPEDQAFNEWYNAVYQQSDRPSVAPNAPPFPPYPPPPTFPPYPPPPTFPPFPPNYRW</sequence>
<evidence type="ECO:0000313" key="2">
    <source>
        <dbReference type="EMBL" id="GAA5796180.1"/>
    </source>
</evidence>
<dbReference type="Proteomes" id="UP001476247">
    <property type="component" value="Unassembled WGS sequence"/>
</dbReference>
<feature type="chain" id="PRO_5046848621" evidence="1">
    <location>
        <begin position="24"/>
        <end position="96"/>
    </location>
</feature>